<dbReference type="OMA" id="YNEQDTA"/>
<name>G8BPB5_TETPH</name>
<accession>G8BPB5</accession>
<dbReference type="RefSeq" id="XP_003684280.1">
    <property type="nucleotide sequence ID" value="XM_003684232.1"/>
</dbReference>
<dbReference type="Proteomes" id="UP000005666">
    <property type="component" value="Chromosome 2"/>
</dbReference>
<feature type="compositionally biased region" description="Acidic residues" evidence="1">
    <location>
        <begin position="361"/>
        <end position="378"/>
    </location>
</feature>
<dbReference type="HOGENOM" id="CLU_054999_1_0_1"/>
<organism evidence="2 3">
    <name type="scientific">Tetrapisispora phaffii (strain ATCC 24235 / CBS 4417 / NBRC 1672 / NRRL Y-8282 / UCD 70-5)</name>
    <name type="common">Yeast</name>
    <name type="synonym">Fabospora phaffii</name>
    <dbReference type="NCBI Taxonomy" id="1071381"/>
    <lineage>
        <taxon>Eukaryota</taxon>
        <taxon>Fungi</taxon>
        <taxon>Dikarya</taxon>
        <taxon>Ascomycota</taxon>
        <taxon>Saccharomycotina</taxon>
        <taxon>Saccharomycetes</taxon>
        <taxon>Saccharomycetales</taxon>
        <taxon>Saccharomycetaceae</taxon>
        <taxon>Tetrapisispora</taxon>
    </lineage>
</organism>
<protein>
    <submittedName>
        <fullName evidence="2">Uncharacterized protein</fullName>
    </submittedName>
</protein>
<gene>
    <name evidence="2" type="primary">TPHA0B01730</name>
    <name evidence="2" type="ordered locus">TPHA_0B01730</name>
</gene>
<dbReference type="GeneID" id="11534880"/>
<feature type="compositionally biased region" description="Acidic residues" evidence="1">
    <location>
        <begin position="310"/>
        <end position="343"/>
    </location>
</feature>
<dbReference type="AlphaFoldDB" id="G8BPB5"/>
<dbReference type="STRING" id="1071381.G8BPB5"/>
<dbReference type="OrthoDB" id="4035165at2759"/>
<feature type="region of interest" description="Disordered" evidence="1">
    <location>
        <begin position="284"/>
        <end position="417"/>
    </location>
</feature>
<reference evidence="2 3" key="1">
    <citation type="journal article" date="2011" name="Proc. Natl. Acad. Sci. U.S.A.">
        <title>Evolutionary erosion of yeast sex chromosomes by mating-type switching accidents.</title>
        <authorList>
            <person name="Gordon J.L."/>
            <person name="Armisen D."/>
            <person name="Proux-Wera E."/>
            <person name="Oheigeartaigh S.S."/>
            <person name="Byrne K.P."/>
            <person name="Wolfe K.H."/>
        </authorList>
    </citation>
    <scope>NUCLEOTIDE SEQUENCE [LARGE SCALE GENOMIC DNA]</scope>
    <source>
        <strain evidence="3">ATCC 24235 / CBS 4417 / NBRC 1672 / NRRL Y-8282 / UCD 70-5</strain>
    </source>
</reference>
<evidence type="ECO:0000256" key="1">
    <source>
        <dbReference type="SAM" id="MobiDB-lite"/>
    </source>
</evidence>
<dbReference type="eggNOG" id="ENOG502S0NG">
    <property type="taxonomic scope" value="Eukaryota"/>
</dbReference>
<dbReference type="EMBL" id="HE612857">
    <property type="protein sequence ID" value="CCE61846.1"/>
    <property type="molecule type" value="Genomic_DNA"/>
</dbReference>
<feature type="compositionally biased region" description="Basic and acidic residues" evidence="1">
    <location>
        <begin position="393"/>
        <end position="417"/>
    </location>
</feature>
<proteinExistence type="predicted"/>
<dbReference type="KEGG" id="tpf:TPHA_0B01730"/>
<feature type="compositionally biased region" description="Basic and acidic residues" evidence="1">
    <location>
        <begin position="344"/>
        <end position="360"/>
    </location>
</feature>
<keyword evidence="3" id="KW-1185">Reference proteome</keyword>
<sequence length="417" mass="47831">MATNELLTAEQYKHAVTKVRYNDVDPSFYNYMELINKITKLSKSVLTGVLPEENNDDSGENVNKEISENKFNLDTILNLEQSLDLKYLTLTNELDIKKVTFENNIQKTDRNLAALQSHVQKTLPEMKYYRTTMQNRTRRLRDMYSSILNINEELYALAAGKTSLAASLSEWEEKLGKELTSKLIQQNYMKSTGSESDGKDQLYKISDNLNKSPGELRFVNASIRKDIQKLVKELELSKNKWSKDADIFDKISEVLKVELVNRNVELGSSKNDDDEDMEDVNDTIRKRHSRVQPTLNESEEFGGEHVNESVSEDESADEVEGADDIDEGMESDVDIELDPEIEEDQRGESREYSEMGHEFADVEQDKEEDLEDKEEDLEDKNNDSASDANIIERNVDAEDIKMAEDGEEKTLKDDMKD</sequence>
<evidence type="ECO:0000313" key="2">
    <source>
        <dbReference type="EMBL" id="CCE61846.1"/>
    </source>
</evidence>
<evidence type="ECO:0000313" key="3">
    <source>
        <dbReference type="Proteomes" id="UP000005666"/>
    </source>
</evidence>